<proteinExistence type="inferred from homology"/>
<reference evidence="9 10" key="1">
    <citation type="submission" date="2019-03" db="EMBL/GenBank/DDBJ databases">
        <title>Genomic Encyclopedia of Type Strains, Phase IV (KMG-IV): sequencing the most valuable type-strain genomes for metagenomic binning, comparative biology and taxonomic classification.</title>
        <authorList>
            <person name="Goeker M."/>
        </authorList>
    </citation>
    <scope>NUCLEOTIDE SEQUENCE [LARGE SCALE GENOMIC DNA]</scope>
    <source>
        <strain evidence="9 10">DSM 100433</strain>
    </source>
</reference>
<evidence type="ECO:0000313" key="10">
    <source>
        <dbReference type="Proteomes" id="UP000294682"/>
    </source>
</evidence>
<name>A0A9X8UKJ3_9FIRM</name>
<feature type="transmembrane region" description="Helical" evidence="7">
    <location>
        <begin position="178"/>
        <end position="201"/>
    </location>
</feature>
<organism evidence="9 10">
    <name type="scientific">Harryflintia acetispora</name>
    <dbReference type="NCBI Taxonomy" id="1849041"/>
    <lineage>
        <taxon>Bacteria</taxon>
        <taxon>Bacillati</taxon>
        <taxon>Bacillota</taxon>
        <taxon>Clostridia</taxon>
        <taxon>Eubacteriales</taxon>
        <taxon>Oscillospiraceae</taxon>
        <taxon>Harryflintia</taxon>
    </lineage>
</organism>
<evidence type="ECO:0000256" key="5">
    <source>
        <dbReference type="ARBA" id="ARBA00022989"/>
    </source>
</evidence>
<dbReference type="PROSITE" id="PS51257">
    <property type="entry name" value="PROKAR_LIPOPROTEIN"/>
    <property type="match status" value="1"/>
</dbReference>
<feature type="domain" description="ABC transmembrane type-1" evidence="8">
    <location>
        <begin position="55"/>
        <end position="243"/>
    </location>
</feature>
<evidence type="ECO:0000256" key="6">
    <source>
        <dbReference type="ARBA" id="ARBA00023136"/>
    </source>
</evidence>
<evidence type="ECO:0000259" key="8">
    <source>
        <dbReference type="PROSITE" id="PS50928"/>
    </source>
</evidence>
<feature type="transmembrane region" description="Helical" evidence="7">
    <location>
        <begin position="62"/>
        <end position="82"/>
    </location>
</feature>
<evidence type="ECO:0000256" key="2">
    <source>
        <dbReference type="ARBA" id="ARBA00022448"/>
    </source>
</evidence>
<evidence type="ECO:0000256" key="1">
    <source>
        <dbReference type="ARBA" id="ARBA00004651"/>
    </source>
</evidence>
<keyword evidence="2 7" id="KW-0813">Transport</keyword>
<dbReference type="GO" id="GO:0055085">
    <property type="term" value="P:transmembrane transport"/>
    <property type="evidence" value="ECO:0007669"/>
    <property type="project" value="InterPro"/>
</dbReference>
<dbReference type="PROSITE" id="PS50928">
    <property type="entry name" value="ABC_TM1"/>
    <property type="match status" value="1"/>
</dbReference>
<dbReference type="AlphaFoldDB" id="A0A9X8UKJ3"/>
<dbReference type="Pfam" id="PF00528">
    <property type="entry name" value="BPD_transp_1"/>
    <property type="match status" value="1"/>
</dbReference>
<sequence>MKKSPSIISELYPLSFLALLLLLWWLACALGLIPAFMLPSPGRVLAAFIGDFPLLMQNAAVSLTESAIGLSTSIAAAFFLAVAMDRFAFLRRAVYPVIVLTQTVPTIAVAPLLVLWLGYGLLPKITLIFITCFFPLVVSILSGFAAVDPDTVRLFQSMGASRRQILWQLKLPSSLESFFSGLRVSTAYSIVGAVVAEWLGGNGGLGVYMTRVRKAYAFDKMFAVIFLISGISLLAMWLVSLLQRGAMPWKHRQDTRAILK</sequence>
<keyword evidence="3" id="KW-1003">Cell membrane</keyword>
<keyword evidence="4 7" id="KW-0812">Transmembrane</keyword>
<dbReference type="GO" id="GO:0005886">
    <property type="term" value="C:plasma membrane"/>
    <property type="evidence" value="ECO:0007669"/>
    <property type="project" value="UniProtKB-SubCell"/>
</dbReference>
<dbReference type="CDD" id="cd06261">
    <property type="entry name" value="TM_PBP2"/>
    <property type="match status" value="1"/>
</dbReference>
<dbReference type="SUPFAM" id="SSF161098">
    <property type="entry name" value="MetI-like"/>
    <property type="match status" value="1"/>
</dbReference>
<dbReference type="Gene3D" id="1.10.3720.10">
    <property type="entry name" value="MetI-like"/>
    <property type="match status" value="1"/>
</dbReference>
<evidence type="ECO:0000256" key="3">
    <source>
        <dbReference type="ARBA" id="ARBA00022475"/>
    </source>
</evidence>
<dbReference type="Proteomes" id="UP000294682">
    <property type="component" value="Unassembled WGS sequence"/>
</dbReference>
<gene>
    <name evidence="9" type="ORF">EDD78_102196</name>
</gene>
<comment type="caution">
    <text evidence="9">The sequence shown here is derived from an EMBL/GenBank/DDBJ whole genome shotgun (WGS) entry which is preliminary data.</text>
</comment>
<dbReference type="PANTHER" id="PTHR30151:SF20">
    <property type="entry name" value="ABC TRANSPORTER PERMEASE PROTEIN HI_0355-RELATED"/>
    <property type="match status" value="1"/>
</dbReference>
<dbReference type="EMBL" id="SLUK01000002">
    <property type="protein sequence ID" value="TCL44573.1"/>
    <property type="molecule type" value="Genomic_DNA"/>
</dbReference>
<feature type="transmembrane region" description="Helical" evidence="7">
    <location>
        <begin position="221"/>
        <end position="242"/>
    </location>
</feature>
<evidence type="ECO:0000256" key="4">
    <source>
        <dbReference type="ARBA" id="ARBA00022692"/>
    </source>
</evidence>
<evidence type="ECO:0000256" key="7">
    <source>
        <dbReference type="RuleBase" id="RU363032"/>
    </source>
</evidence>
<dbReference type="RefSeq" id="WP_350308572.1">
    <property type="nucleotide sequence ID" value="NZ_SLUK01000002.1"/>
</dbReference>
<dbReference type="PANTHER" id="PTHR30151">
    <property type="entry name" value="ALKANE SULFONATE ABC TRANSPORTER-RELATED, MEMBRANE SUBUNIT"/>
    <property type="match status" value="1"/>
</dbReference>
<protein>
    <submittedName>
        <fullName evidence="9">ABC-type nitrate/sulfonate/bicarbonate transport system permease component</fullName>
    </submittedName>
</protein>
<dbReference type="InterPro" id="IPR000515">
    <property type="entry name" value="MetI-like"/>
</dbReference>
<accession>A0A9X8UKJ3</accession>
<feature type="transmembrane region" description="Helical" evidence="7">
    <location>
        <begin position="125"/>
        <end position="147"/>
    </location>
</feature>
<comment type="subcellular location">
    <subcellularLocation>
        <location evidence="1 7">Cell membrane</location>
        <topology evidence="1 7">Multi-pass membrane protein</topology>
    </subcellularLocation>
</comment>
<keyword evidence="6 7" id="KW-0472">Membrane</keyword>
<evidence type="ECO:0000313" key="9">
    <source>
        <dbReference type="EMBL" id="TCL44573.1"/>
    </source>
</evidence>
<comment type="similarity">
    <text evidence="7">Belongs to the binding-protein-dependent transport system permease family.</text>
</comment>
<keyword evidence="10" id="KW-1185">Reference proteome</keyword>
<keyword evidence="5 7" id="KW-1133">Transmembrane helix</keyword>
<dbReference type="InterPro" id="IPR035906">
    <property type="entry name" value="MetI-like_sf"/>
</dbReference>
<feature type="transmembrane region" description="Helical" evidence="7">
    <location>
        <begin position="94"/>
        <end position="119"/>
    </location>
</feature>